<dbReference type="PROSITE" id="PS51382">
    <property type="entry name" value="SPX"/>
    <property type="match status" value="1"/>
</dbReference>
<keyword evidence="4 6" id="KW-1133">Transmembrane helix</keyword>
<dbReference type="EMBL" id="CAJVPI010000123">
    <property type="protein sequence ID" value="CAG8484603.1"/>
    <property type="molecule type" value="Genomic_DNA"/>
</dbReference>
<proteinExistence type="inferred from homology"/>
<evidence type="ECO:0000256" key="4">
    <source>
        <dbReference type="ARBA" id="ARBA00022989"/>
    </source>
</evidence>
<dbReference type="InterPro" id="IPR004331">
    <property type="entry name" value="SPX_dom"/>
</dbReference>
<dbReference type="PANTHER" id="PTHR10783">
    <property type="entry name" value="XENOTROPIC AND POLYTROPIC RETROVIRUS RECEPTOR 1-RELATED"/>
    <property type="match status" value="1"/>
</dbReference>
<dbReference type="GO" id="GO:0006817">
    <property type="term" value="P:phosphate ion transport"/>
    <property type="evidence" value="ECO:0007669"/>
    <property type="project" value="TreeGrafter"/>
</dbReference>
<evidence type="ECO:0000259" key="8">
    <source>
        <dbReference type="PROSITE" id="PS51382"/>
    </source>
</evidence>
<comment type="subcellular location">
    <subcellularLocation>
        <location evidence="1">Membrane</location>
        <topology evidence="1">Multi-pass membrane protein</topology>
    </subcellularLocation>
</comment>
<comment type="similarity">
    <text evidence="2">Belongs to the SYG1 (TC 2.A.94) family.</text>
</comment>
<evidence type="ECO:0000313" key="9">
    <source>
        <dbReference type="EMBL" id="CAG8484603.1"/>
    </source>
</evidence>
<evidence type="ECO:0000256" key="6">
    <source>
        <dbReference type="SAM" id="Phobius"/>
    </source>
</evidence>
<dbReference type="GO" id="GO:0000822">
    <property type="term" value="F:inositol hexakisphosphate binding"/>
    <property type="evidence" value="ECO:0007669"/>
    <property type="project" value="TreeGrafter"/>
</dbReference>
<feature type="transmembrane region" description="Helical" evidence="6">
    <location>
        <begin position="503"/>
        <end position="528"/>
    </location>
</feature>
<evidence type="ECO:0000256" key="2">
    <source>
        <dbReference type="ARBA" id="ARBA00009665"/>
    </source>
</evidence>
<dbReference type="GO" id="GO:0016036">
    <property type="term" value="P:cellular response to phosphate starvation"/>
    <property type="evidence" value="ECO:0007669"/>
    <property type="project" value="TreeGrafter"/>
</dbReference>
<dbReference type="GO" id="GO:0005794">
    <property type="term" value="C:Golgi apparatus"/>
    <property type="evidence" value="ECO:0007669"/>
    <property type="project" value="TreeGrafter"/>
</dbReference>
<keyword evidence="3 6" id="KW-0812">Transmembrane</keyword>
<dbReference type="Proteomes" id="UP000789739">
    <property type="component" value="Unassembled WGS sequence"/>
</dbReference>
<dbReference type="Pfam" id="PF03124">
    <property type="entry name" value="EXS"/>
    <property type="match status" value="1"/>
</dbReference>
<feature type="transmembrane region" description="Helical" evidence="6">
    <location>
        <begin position="354"/>
        <end position="376"/>
    </location>
</feature>
<feature type="transmembrane region" description="Helical" evidence="6">
    <location>
        <begin position="292"/>
        <end position="313"/>
    </location>
</feature>
<evidence type="ECO:0000259" key="7">
    <source>
        <dbReference type="PROSITE" id="PS51380"/>
    </source>
</evidence>
<gene>
    <name evidence="9" type="ORF">PBRASI_LOCUS1764</name>
</gene>
<dbReference type="GO" id="GO:0005886">
    <property type="term" value="C:plasma membrane"/>
    <property type="evidence" value="ECO:0007669"/>
    <property type="project" value="TreeGrafter"/>
</dbReference>
<feature type="transmembrane region" description="Helical" evidence="6">
    <location>
        <begin position="548"/>
        <end position="570"/>
    </location>
</feature>
<feature type="domain" description="SPX" evidence="8">
    <location>
        <begin position="1"/>
        <end position="234"/>
    </location>
</feature>
<dbReference type="PROSITE" id="PS51380">
    <property type="entry name" value="EXS"/>
    <property type="match status" value="1"/>
</dbReference>
<dbReference type="PANTHER" id="PTHR10783:SF103">
    <property type="entry name" value="SOLUTE CARRIER FAMILY 53 MEMBER 1"/>
    <property type="match status" value="1"/>
</dbReference>
<feature type="domain" description="EXS" evidence="7">
    <location>
        <begin position="439"/>
        <end position="626"/>
    </location>
</feature>
<feature type="non-terminal residue" evidence="9">
    <location>
        <position position="682"/>
    </location>
</feature>
<evidence type="ECO:0000313" key="10">
    <source>
        <dbReference type="Proteomes" id="UP000789739"/>
    </source>
</evidence>
<dbReference type="InterPro" id="IPR004342">
    <property type="entry name" value="EXS_C"/>
</dbReference>
<sequence length="682" mass="80729">MKFSKLLDQESVPEWKKMYIDYKELKRILKDVAYLHKFGKGESTYSYDAIAYKEDVKSLPPLDQFSIQNDATMDDIIPKMNKYEQKFFAKLDKELSKIWEFYENNEDYANERLKELKKAYRLLMQEHKKNVIENEPNVFRPMSILNHGVDHHPGKKYEVEHDHEVRVITSEGQRKPVPMSYNAAKKRIKLGVLEFYRGVQMLKKYAQLNKTGFEKILKKFDKNSNWKVSQIYIRKVNATNFNNSKTLDNLLEQTESLFLTAFAGGVRKHAMDTLRMPDKARKARSMSSNMRIIMRLYLGLAIVLCLRGIQLALDMVNFVNVNTGEKLCYLKNSDALSHDEQQIFYKFCDWNLLLQIYLGIFLPIMLTLLVGINVVVWSKLKINYKLIFDFDIRDNVDYREFWEFRICLPFVYGVEFRDFFIADELSSLSYTFSFLATIVCAFDDDWTPKDKGSIPALLRFFQCLQRWIKTGKANPHLVNALKYITIVIPFWLIYAKRLEVSLIFWYIIHIFNVLLAILWDLIMDWALLRVWYVPNYGLREDLEYKRKWVYYSAIVSNIVMRSSWILVSLFDSKLLGGGLAFMEMIRRFQWNFFRVEKEHVNNILNKKAVKDINIPFVISKDNRHSIGLQILKIRPESVPLDPSNSRQSLQQRLSNTFANFTPFYKNADFYDYTTHRDNEQSI</sequence>
<dbReference type="AlphaFoldDB" id="A0A9N8WJB6"/>
<evidence type="ECO:0000256" key="3">
    <source>
        <dbReference type="ARBA" id="ARBA00022692"/>
    </source>
</evidence>
<dbReference type="CDD" id="cd14475">
    <property type="entry name" value="SPX_SYG1_like"/>
    <property type="match status" value="1"/>
</dbReference>
<protein>
    <submittedName>
        <fullName evidence="9">8516_t:CDS:1</fullName>
    </submittedName>
</protein>
<keyword evidence="10" id="KW-1185">Reference proteome</keyword>
<evidence type="ECO:0000256" key="5">
    <source>
        <dbReference type="ARBA" id="ARBA00023136"/>
    </source>
</evidence>
<keyword evidence="5 6" id="KW-0472">Membrane</keyword>
<dbReference type="Pfam" id="PF03105">
    <property type="entry name" value="SPX"/>
    <property type="match status" value="3"/>
</dbReference>
<evidence type="ECO:0000256" key="1">
    <source>
        <dbReference type="ARBA" id="ARBA00004141"/>
    </source>
</evidence>
<name>A0A9N8WJB6_9GLOM</name>
<feature type="non-terminal residue" evidence="9">
    <location>
        <position position="1"/>
    </location>
</feature>
<dbReference type="OrthoDB" id="9970435at2759"/>
<reference evidence="9" key="1">
    <citation type="submission" date="2021-06" db="EMBL/GenBank/DDBJ databases">
        <authorList>
            <person name="Kallberg Y."/>
            <person name="Tangrot J."/>
            <person name="Rosling A."/>
        </authorList>
    </citation>
    <scope>NUCLEOTIDE SEQUENCE</scope>
    <source>
        <strain evidence="9">BR232B</strain>
    </source>
</reference>
<organism evidence="9 10">
    <name type="scientific">Paraglomus brasilianum</name>
    <dbReference type="NCBI Taxonomy" id="144538"/>
    <lineage>
        <taxon>Eukaryota</taxon>
        <taxon>Fungi</taxon>
        <taxon>Fungi incertae sedis</taxon>
        <taxon>Mucoromycota</taxon>
        <taxon>Glomeromycotina</taxon>
        <taxon>Glomeromycetes</taxon>
        <taxon>Paraglomerales</taxon>
        <taxon>Paraglomeraceae</taxon>
        <taxon>Paraglomus</taxon>
    </lineage>
</organism>
<accession>A0A9N8WJB6</accession>
<comment type="caution">
    <text evidence="9">The sequence shown here is derived from an EMBL/GenBank/DDBJ whole genome shotgun (WGS) entry which is preliminary data.</text>
</comment>